<proteinExistence type="predicted"/>
<protein>
    <submittedName>
        <fullName evidence="2">Uncharacterized protein</fullName>
    </submittedName>
</protein>
<accession>A0AC34Q9C8</accession>
<dbReference type="WBParaSite" id="JU765_v2.g14114.t4">
    <property type="protein sequence ID" value="JU765_v2.g14114.t4"/>
    <property type="gene ID" value="JU765_v2.g14114"/>
</dbReference>
<evidence type="ECO:0000313" key="2">
    <source>
        <dbReference type="WBParaSite" id="JU765_v2.g14114.t4"/>
    </source>
</evidence>
<dbReference type="Proteomes" id="UP000887576">
    <property type="component" value="Unplaced"/>
</dbReference>
<evidence type="ECO:0000313" key="1">
    <source>
        <dbReference type="Proteomes" id="UP000887576"/>
    </source>
</evidence>
<organism evidence="1 2">
    <name type="scientific">Panagrolaimus sp. JU765</name>
    <dbReference type="NCBI Taxonomy" id="591449"/>
    <lineage>
        <taxon>Eukaryota</taxon>
        <taxon>Metazoa</taxon>
        <taxon>Ecdysozoa</taxon>
        <taxon>Nematoda</taxon>
        <taxon>Chromadorea</taxon>
        <taxon>Rhabditida</taxon>
        <taxon>Tylenchina</taxon>
        <taxon>Panagrolaimomorpha</taxon>
        <taxon>Panagrolaimoidea</taxon>
        <taxon>Panagrolaimidae</taxon>
        <taxon>Panagrolaimus</taxon>
    </lineage>
</organism>
<name>A0AC34Q9C8_9BILA</name>
<reference evidence="2" key="1">
    <citation type="submission" date="2022-11" db="UniProtKB">
        <authorList>
            <consortium name="WormBaseParasite"/>
        </authorList>
    </citation>
    <scope>IDENTIFICATION</scope>
</reference>
<sequence>MPSLMTHVTAIFGAFTTFLTIRFWQLLGPLLIRYETAIVIMFFILMYIYVYWLLKYHEPLMKAQNLIQYDMMRTLHFEVPKFIQMGFRDLEKTSQKSWQLNHKNFSFFANQGKRNYMEDRMHYIHDVRSHLSIFSIFDGHGGNFVSNFLEEHFSKNMRKRLLYWVPSRKSSIVEEVDAFHAIKQAIVTEVHKIDDEIRRLHQHRTSTTGSTLISAILEQNRFLTVVNVGDSRAIACDFSGKAVVLSRDHKPSDALERRRIESAGGFIENFGVDRVQGVLAVSRAFGDNSLKLDNLITAHPDIVRIDLVERPLRYLLVAAFGDNSLKLDNLITAHPDIVRIDLVERPLRYLLVASDGFFDVFGNQEAIDFANQFLEDKGTFEWSRLASTLVIEALDRGTEDNVSVLECFLISKLERSKESRGNMTSMCGFIRSLEVGTDLLEPEVFRNLSLLAGNVHQESVSRLNRITYAYITPIIITIGVIGDILTVATLTHPLLRRSNIVYTYLTLLAMTDLLTHISVIPMIFWLLDWRLCSEMSAFYYAHIGFPLANALMGASVWIVVFLTLSQYMAVCHPFSQGFFKKRKMCFWLFAIAYLFNFCIYAPWATKKTVYDMCFWLFAIAYLFNFCIYAPWATKKTVYDIPGDLTSCPFLVCDSRKESWFQIYEWIREFLTRVFPFMLIAFFNIRIMITYRSTKRDRMKRLASSQTKRAASERSEQEERRLFVLLFAIIIVFFCCTIPAAPLTIFVADNRSQNLTFQIIRAIVNLLEFTKFALNFYFYCLINPDIRRISWHIIQCRKLNKPARVKGQPVNPISIYTRSTKSTVKGGGHGDSSRRGSKHDDCRSRSASFGYQMRSRSASMLTNIMGTDNVVYDQLQVIKESDSSNDCSKIEVTSAKSSLNGSPSRLGDDLKVPIRV</sequence>